<dbReference type="InterPro" id="IPR035965">
    <property type="entry name" value="PAS-like_dom_sf"/>
</dbReference>
<dbReference type="Gene3D" id="3.30.565.10">
    <property type="entry name" value="Histidine kinase-like ATPase, C-terminal domain"/>
    <property type="match status" value="1"/>
</dbReference>
<comment type="subcellular location">
    <subcellularLocation>
        <location evidence="2">Membrane</location>
    </subcellularLocation>
</comment>
<dbReference type="GO" id="GO:0005886">
    <property type="term" value="C:plasma membrane"/>
    <property type="evidence" value="ECO:0007669"/>
    <property type="project" value="TreeGrafter"/>
</dbReference>
<dbReference type="InterPro" id="IPR003661">
    <property type="entry name" value="HisK_dim/P_dom"/>
</dbReference>
<feature type="domain" description="Histidine kinase" evidence="10">
    <location>
        <begin position="340"/>
        <end position="551"/>
    </location>
</feature>
<dbReference type="Gene3D" id="3.30.450.20">
    <property type="entry name" value="PAS domain"/>
    <property type="match status" value="2"/>
</dbReference>
<dbReference type="FunFam" id="3.30.565.10:FF:000006">
    <property type="entry name" value="Sensor histidine kinase WalK"/>
    <property type="match status" value="1"/>
</dbReference>
<dbReference type="PROSITE" id="PS50109">
    <property type="entry name" value="HIS_KIN"/>
    <property type="match status" value="1"/>
</dbReference>
<dbReference type="KEGG" id="arf:AR1Y2_2592"/>
<dbReference type="Pfam" id="PF16736">
    <property type="entry name" value="sCache_like"/>
    <property type="match status" value="1"/>
</dbReference>
<evidence type="ECO:0000256" key="3">
    <source>
        <dbReference type="ARBA" id="ARBA00012438"/>
    </source>
</evidence>
<dbReference type="InterPro" id="IPR036097">
    <property type="entry name" value="HisK_dim/P_sf"/>
</dbReference>
<evidence type="ECO:0000256" key="4">
    <source>
        <dbReference type="ARBA" id="ARBA00022553"/>
    </source>
</evidence>
<feature type="transmembrane region" description="Helical" evidence="9">
    <location>
        <begin position="150"/>
        <end position="172"/>
    </location>
</feature>
<dbReference type="InterPro" id="IPR031967">
    <property type="entry name" value="PhoR_single_Cache-like_dom"/>
</dbReference>
<evidence type="ECO:0000256" key="8">
    <source>
        <dbReference type="ARBA" id="ARBA00023136"/>
    </source>
</evidence>
<evidence type="ECO:0000256" key="9">
    <source>
        <dbReference type="SAM" id="Phobius"/>
    </source>
</evidence>
<dbReference type="InterPro" id="IPR050351">
    <property type="entry name" value="BphY/WalK/GraS-like"/>
</dbReference>
<dbReference type="NCBIfam" id="TIGR00229">
    <property type="entry name" value="sensory_box"/>
    <property type="match status" value="1"/>
</dbReference>
<dbReference type="SUPFAM" id="SSF55785">
    <property type="entry name" value="PYP-like sensor domain (PAS domain)"/>
    <property type="match status" value="1"/>
</dbReference>
<keyword evidence="9" id="KW-0812">Transmembrane</keyword>
<dbReference type="SUPFAM" id="SSF47384">
    <property type="entry name" value="Homodimeric domain of signal transducing histidine kinase"/>
    <property type="match status" value="1"/>
</dbReference>
<dbReference type="EC" id="2.7.13.3" evidence="3"/>
<keyword evidence="8 9" id="KW-0472">Membrane</keyword>
<dbReference type="AlphaFoldDB" id="A0A4P8IF82"/>
<dbReference type="FunFam" id="1.10.287.130:FF:000001">
    <property type="entry name" value="Two-component sensor histidine kinase"/>
    <property type="match status" value="1"/>
</dbReference>
<evidence type="ECO:0000256" key="1">
    <source>
        <dbReference type="ARBA" id="ARBA00000085"/>
    </source>
</evidence>
<keyword evidence="6" id="KW-0418">Kinase</keyword>
<dbReference type="InterPro" id="IPR036890">
    <property type="entry name" value="HATPase_C_sf"/>
</dbReference>
<dbReference type="SMART" id="SM00388">
    <property type="entry name" value="HisKA"/>
    <property type="match status" value="1"/>
</dbReference>
<dbReference type="GO" id="GO:0016036">
    <property type="term" value="P:cellular response to phosphate starvation"/>
    <property type="evidence" value="ECO:0007669"/>
    <property type="project" value="TreeGrafter"/>
</dbReference>
<proteinExistence type="predicted"/>
<dbReference type="InterPro" id="IPR004358">
    <property type="entry name" value="Sig_transdc_His_kin-like_C"/>
</dbReference>
<dbReference type="RefSeq" id="WP_137329331.1">
    <property type="nucleotide sequence ID" value="NZ_CP040058.1"/>
</dbReference>
<dbReference type="InterPro" id="IPR003594">
    <property type="entry name" value="HATPase_dom"/>
</dbReference>
<dbReference type="Proteomes" id="UP000298653">
    <property type="component" value="Chromosome"/>
</dbReference>
<dbReference type="GO" id="GO:0000155">
    <property type="term" value="F:phosphorelay sensor kinase activity"/>
    <property type="evidence" value="ECO:0007669"/>
    <property type="project" value="InterPro"/>
</dbReference>
<dbReference type="PANTHER" id="PTHR45453">
    <property type="entry name" value="PHOSPHATE REGULON SENSOR PROTEIN PHOR"/>
    <property type="match status" value="1"/>
</dbReference>
<accession>A0A4P8IF82</accession>
<dbReference type="Pfam" id="PF02518">
    <property type="entry name" value="HATPase_c"/>
    <property type="match status" value="1"/>
</dbReference>
<dbReference type="OrthoDB" id="9813151at2"/>
<dbReference type="SUPFAM" id="SSF55874">
    <property type="entry name" value="ATPase domain of HSP90 chaperone/DNA topoisomerase II/histidine kinase"/>
    <property type="match status" value="1"/>
</dbReference>
<dbReference type="CDD" id="cd00082">
    <property type="entry name" value="HisKA"/>
    <property type="match status" value="1"/>
</dbReference>
<evidence type="ECO:0000256" key="5">
    <source>
        <dbReference type="ARBA" id="ARBA00022679"/>
    </source>
</evidence>
<comment type="catalytic activity">
    <reaction evidence="1">
        <text>ATP + protein L-histidine = ADP + protein N-phospho-L-histidine.</text>
        <dbReference type="EC" id="2.7.13.3"/>
    </reaction>
</comment>
<dbReference type="EMBL" id="CP040058">
    <property type="protein sequence ID" value="QCP36046.1"/>
    <property type="molecule type" value="Genomic_DNA"/>
</dbReference>
<dbReference type="CDD" id="cd00075">
    <property type="entry name" value="HATPase"/>
    <property type="match status" value="1"/>
</dbReference>
<dbReference type="InterPro" id="IPR000014">
    <property type="entry name" value="PAS"/>
</dbReference>
<dbReference type="Pfam" id="PF00512">
    <property type="entry name" value="HisKA"/>
    <property type="match status" value="1"/>
</dbReference>
<evidence type="ECO:0000259" key="10">
    <source>
        <dbReference type="PROSITE" id="PS50109"/>
    </source>
</evidence>
<dbReference type="InterPro" id="IPR005467">
    <property type="entry name" value="His_kinase_dom"/>
</dbReference>
<keyword evidence="4" id="KW-0597">Phosphoprotein</keyword>
<evidence type="ECO:0000256" key="6">
    <source>
        <dbReference type="ARBA" id="ARBA00022777"/>
    </source>
</evidence>
<dbReference type="PRINTS" id="PR00344">
    <property type="entry name" value="BCTRLSENSOR"/>
</dbReference>
<keyword evidence="7" id="KW-0902">Two-component regulatory system</keyword>
<sequence>MKHKIFKNMSYIALITVVCTTVFLSAVAYGRYMSQVKEGIQNEAGYMAESLNQHENQSLDAYKDITISRITLISSDGKVLYDSTGKENSMGNHRNRKEFKEARKNGAGESTRVSRTLNKQTYYYAVRLTDGSVLRLSRETQTILNQVEGVLPALILMMAVVFVLALALSRLLTGRIIEPINRINLEHPEEETTYDELSPLLVRIHRQNEAIKEKIREIKEKQIEFTTITENMSEGFLVLNEKSVVLSYNTSALRILDIDKEQCSNQNVLSINRSHEFRDAVEMALGGEASEEVMEFHERKFLLMANPVTVSGAVKGVVLMMIDVTEKEEREELRKEFSANVSHELKTPLTTISGYAELMKDGLVKQEDIERFSEKIYTEARRLISMIEGIIKLSRLDENKIVQEKENVDIYQLALEIKNSLSMAAAESGIDIQVLGAPSQVSGVRQMLYEMLHNLVENAVKYNNNGGHVFVTAASMEGRPTLIVEDDGIGIPPEDEERIFERFYRGDKSHSSEREGTGLGLSIVKHGAKYHNARIQVESEVGKGTKIAIIF</sequence>
<organism evidence="11 12">
    <name type="scientific">Anaerostipes rhamnosivorans</name>
    <dbReference type="NCBI Taxonomy" id="1229621"/>
    <lineage>
        <taxon>Bacteria</taxon>
        <taxon>Bacillati</taxon>
        <taxon>Bacillota</taxon>
        <taxon>Clostridia</taxon>
        <taxon>Lachnospirales</taxon>
        <taxon>Lachnospiraceae</taxon>
        <taxon>Anaerostipes</taxon>
    </lineage>
</organism>
<dbReference type="GO" id="GO:0004721">
    <property type="term" value="F:phosphoprotein phosphatase activity"/>
    <property type="evidence" value="ECO:0007669"/>
    <property type="project" value="TreeGrafter"/>
</dbReference>
<keyword evidence="9" id="KW-1133">Transmembrane helix</keyword>
<gene>
    <name evidence="11" type="ORF">AR1Y2_2592</name>
</gene>
<keyword evidence="5 11" id="KW-0808">Transferase</keyword>
<evidence type="ECO:0000256" key="2">
    <source>
        <dbReference type="ARBA" id="ARBA00004370"/>
    </source>
</evidence>
<evidence type="ECO:0000313" key="11">
    <source>
        <dbReference type="EMBL" id="QCP36046.1"/>
    </source>
</evidence>
<keyword evidence="12" id="KW-1185">Reference proteome</keyword>
<reference evidence="11 12" key="1">
    <citation type="submission" date="2019-05" db="EMBL/GenBank/DDBJ databases">
        <title>Complete genome sequencing of Anaerostipes rhamnosivorans.</title>
        <authorList>
            <person name="Bui T.P.N."/>
            <person name="de Vos W.M."/>
        </authorList>
    </citation>
    <scope>NUCLEOTIDE SEQUENCE [LARGE SCALE GENOMIC DNA]</scope>
    <source>
        <strain evidence="11 12">1y2</strain>
    </source>
</reference>
<evidence type="ECO:0000256" key="7">
    <source>
        <dbReference type="ARBA" id="ARBA00023012"/>
    </source>
</evidence>
<dbReference type="Gene3D" id="1.10.287.130">
    <property type="match status" value="1"/>
</dbReference>
<dbReference type="PANTHER" id="PTHR45453:SF1">
    <property type="entry name" value="PHOSPHATE REGULON SENSOR PROTEIN PHOR"/>
    <property type="match status" value="1"/>
</dbReference>
<dbReference type="SMART" id="SM00387">
    <property type="entry name" value="HATPase_c"/>
    <property type="match status" value="1"/>
</dbReference>
<dbReference type="Pfam" id="PF08448">
    <property type="entry name" value="PAS_4"/>
    <property type="match status" value="1"/>
</dbReference>
<dbReference type="InterPro" id="IPR013656">
    <property type="entry name" value="PAS_4"/>
</dbReference>
<evidence type="ECO:0000313" key="12">
    <source>
        <dbReference type="Proteomes" id="UP000298653"/>
    </source>
</evidence>
<name>A0A4P8IF82_9FIRM</name>
<protein>
    <recommendedName>
        <fullName evidence="3">histidine kinase</fullName>
        <ecNumber evidence="3">2.7.13.3</ecNumber>
    </recommendedName>
</protein>